<dbReference type="KEGG" id="bgp:BGL_1c35090"/>
<accession>A0A0B6RX76</accession>
<dbReference type="Gene3D" id="1.10.530.10">
    <property type="match status" value="1"/>
</dbReference>
<dbReference type="GO" id="GO:0042597">
    <property type="term" value="C:periplasmic space"/>
    <property type="evidence" value="ECO:0007669"/>
    <property type="project" value="InterPro"/>
</dbReference>
<feature type="domain" description="Transglycosylase SLT" evidence="4">
    <location>
        <begin position="501"/>
        <end position="606"/>
    </location>
</feature>
<comment type="similarity">
    <text evidence="1">Belongs to the transglycosylase Slt family.</text>
</comment>
<dbReference type="CDD" id="cd13401">
    <property type="entry name" value="Slt70-like"/>
    <property type="match status" value="1"/>
</dbReference>
<feature type="domain" description="Lytic transglycosylase superhelical linker" evidence="5">
    <location>
        <begin position="423"/>
        <end position="481"/>
    </location>
</feature>
<keyword evidence="6" id="KW-0456">Lyase</keyword>
<proteinExistence type="inferred from homology"/>
<dbReference type="InterPro" id="IPR012289">
    <property type="entry name" value="Lytic_TGlycosylase_superhlx_L"/>
</dbReference>
<dbReference type="AlphaFoldDB" id="A0A0B6RX76"/>
<dbReference type="EMBL" id="CP002580">
    <property type="protein sequence ID" value="AJK47983.1"/>
    <property type="molecule type" value="Genomic_DNA"/>
</dbReference>
<dbReference type="InterPro" id="IPR023346">
    <property type="entry name" value="Lysozyme-like_dom_sf"/>
</dbReference>
<evidence type="ECO:0000259" key="5">
    <source>
        <dbReference type="Pfam" id="PF14718"/>
    </source>
</evidence>
<name>A0A0B6RX76_BURPL</name>
<evidence type="ECO:0000313" key="7">
    <source>
        <dbReference type="Proteomes" id="UP000031838"/>
    </source>
</evidence>
<keyword evidence="2 3" id="KW-0732">Signal</keyword>
<feature type="signal peptide" evidence="3">
    <location>
        <begin position="1"/>
        <end position="39"/>
    </location>
</feature>
<dbReference type="InterPro" id="IPR008939">
    <property type="entry name" value="Lytic_TGlycosylase_superhlx_U"/>
</dbReference>
<dbReference type="Proteomes" id="UP000031838">
    <property type="component" value="Chromosome 1"/>
</dbReference>
<evidence type="ECO:0000313" key="6">
    <source>
        <dbReference type="EMBL" id="AJK47983.1"/>
    </source>
</evidence>
<dbReference type="HOGENOM" id="CLU_019016_0_0_4"/>
<evidence type="ECO:0000256" key="1">
    <source>
        <dbReference type="ARBA" id="ARBA00007734"/>
    </source>
</evidence>
<dbReference type="PANTHER" id="PTHR37423">
    <property type="entry name" value="SOLUBLE LYTIC MUREIN TRANSGLYCOSYLASE-RELATED"/>
    <property type="match status" value="1"/>
</dbReference>
<sequence>MLRFRSLIKSMSTSLVRVYRAAAMTLSALVLAVGTAACAAQSVDEVSSNDDQIFVQLREAARANNPARAAQLAAMIPGYPAPSYLEYFQIKPQLFDSSGRARIDAPDAPVLSFLQRYDGQAIADRMRNDYLLVLGARHDWRGFDDQYKRFVLDDDTQVKCYALESRAARGEKVADIARDLLVDPKYYGDACVDLISALAVNQQFSSDDVWTQVRLAFEQNYATTAGKIADVLGPRPVAFDQAASAPPLFLARGVGPDATSRQLALIAITRMARNDPDQAATMLATLNSLSKAEQAIAWGEIGMQAALKRSPLAVQYYKQSGGAPLSTPGYEWRVRAALLAGDWPMVRWAIEQMPADLRAQPAWLYWHGRALKQAGDAGGANRDFEQVAGRFDFYGQLAAEELGQKTVIPPRTTVTDAEVDAMSQVPGFALARRFYALNLRLEGNREWNWPLRGMTDRQLLAAAEYAKRIDMLDRTVNTADRTTALHDFSLRYPSPYRPIVERYAQSNGLDIEWAYGLIRQESRFITNARSSVGAGGLMQLMPATAQLVAKKLGMGGISREQMHDIDTNIQLGTWYLSDIYQKFDNSAVLATAGYNAGPGRPRQWRQALTQPVEGAIFAETIPFNETRDYVKNVLSNTTYYAALFEGKPESLKARLGFIAP</sequence>
<dbReference type="Pfam" id="PF14718">
    <property type="entry name" value="SLT_L"/>
    <property type="match status" value="1"/>
</dbReference>
<protein>
    <submittedName>
        <fullName evidence="6">Soluble lytic murein transglycosylase Slt</fullName>
        <ecNumber evidence="6">4.2.2.-</ecNumber>
    </submittedName>
</protein>
<dbReference type="SUPFAM" id="SSF48435">
    <property type="entry name" value="Bacterial muramidases"/>
    <property type="match status" value="1"/>
</dbReference>
<reference evidence="7" key="1">
    <citation type="submission" date="2011-03" db="EMBL/GenBank/DDBJ databases">
        <authorList>
            <person name="Voget S."/>
            <person name="Streit W.R."/>
            <person name="Jaeger K.E."/>
            <person name="Daniel R."/>
        </authorList>
    </citation>
    <scope>NUCLEOTIDE SEQUENCE [LARGE SCALE GENOMIC DNA]</scope>
    <source>
        <strain evidence="7">PG1</strain>
    </source>
</reference>
<dbReference type="SUPFAM" id="SSF53955">
    <property type="entry name" value="Lysozyme-like"/>
    <property type="match status" value="1"/>
</dbReference>
<reference evidence="6 7" key="2">
    <citation type="journal article" date="2016" name="Appl. Microbiol. Biotechnol.">
        <title>Mutations improving production and secretion of extracellular lipase by Burkholderia glumae PG1.</title>
        <authorList>
            <person name="Knapp A."/>
            <person name="Voget S."/>
            <person name="Gao R."/>
            <person name="Zaburannyi N."/>
            <person name="Krysciak D."/>
            <person name="Breuer M."/>
            <person name="Hauer B."/>
            <person name="Streit W.R."/>
            <person name="Muller R."/>
            <person name="Daniel R."/>
            <person name="Jaeger K.E."/>
        </authorList>
    </citation>
    <scope>NUCLEOTIDE SEQUENCE [LARGE SCALE GENOMIC DNA]</scope>
    <source>
        <strain evidence="6 7">PG1</strain>
    </source>
</reference>
<organism evidence="6 7">
    <name type="scientific">Burkholderia plantarii</name>
    <dbReference type="NCBI Taxonomy" id="41899"/>
    <lineage>
        <taxon>Bacteria</taxon>
        <taxon>Pseudomonadati</taxon>
        <taxon>Pseudomonadota</taxon>
        <taxon>Betaproteobacteria</taxon>
        <taxon>Burkholderiales</taxon>
        <taxon>Burkholderiaceae</taxon>
        <taxon>Burkholderia</taxon>
    </lineage>
</organism>
<dbReference type="GO" id="GO:0004553">
    <property type="term" value="F:hydrolase activity, hydrolyzing O-glycosyl compounds"/>
    <property type="evidence" value="ECO:0007669"/>
    <property type="project" value="InterPro"/>
</dbReference>
<evidence type="ECO:0000259" key="4">
    <source>
        <dbReference type="Pfam" id="PF01464"/>
    </source>
</evidence>
<dbReference type="Gene3D" id="1.25.20.10">
    <property type="entry name" value="Bacterial muramidases"/>
    <property type="match status" value="1"/>
</dbReference>
<dbReference type="InterPro" id="IPR008258">
    <property type="entry name" value="Transglycosylase_SLT_dom_1"/>
</dbReference>
<evidence type="ECO:0000256" key="3">
    <source>
        <dbReference type="SAM" id="SignalP"/>
    </source>
</evidence>
<dbReference type="Pfam" id="PF01464">
    <property type="entry name" value="SLT"/>
    <property type="match status" value="1"/>
</dbReference>
<dbReference type="PANTHER" id="PTHR37423:SF5">
    <property type="entry name" value="SOLUBLE LYTIC MUREIN TRANSGLYCOSYLASE"/>
    <property type="match status" value="1"/>
</dbReference>
<keyword evidence="7" id="KW-1185">Reference proteome</keyword>
<dbReference type="InterPro" id="IPR037061">
    <property type="entry name" value="Lytic_TGlycoase_superhlx_L_sf"/>
</dbReference>
<dbReference type="GO" id="GO:0016829">
    <property type="term" value="F:lyase activity"/>
    <property type="evidence" value="ECO:0007669"/>
    <property type="project" value="UniProtKB-KW"/>
</dbReference>
<feature type="chain" id="PRO_5002122081" evidence="3">
    <location>
        <begin position="40"/>
        <end position="660"/>
    </location>
</feature>
<evidence type="ECO:0000256" key="2">
    <source>
        <dbReference type="ARBA" id="ARBA00022729"/>
    </source>
</evidence>
<dbReference type="Gene3D" id="1.10.1240.20">
    <property type="entry name" value="Lytic transglycosylase, superhelical linker domain"/>
    <property type="match status" value="1"/>
</dbReference>
<gene>
    <name evidence="6" type="primary">slt</name>
    <name evidence="6" type="ORF">BGL_1c35090</name>
</gene>
<dbReference type="EC" id="4.2.2.-" evidence="6"/>